<keyword evidence="5 6" id="KW-0472">Membrane</keyword>
<dbReference type="Pfam" id="PF00892">
    <property type="entry name" value="EamA"/>
    <property type="match status" value="2"/>
</dbReference>
<dbReference type="Proteomes" id="UP000242469">
    <property type="component" value="Unassembled WGS sequence"/>
</dbReference>
<sequence>MSVPPALIRFVPLAFVLLWSTGFIGARYGLPYIEPFNLLLIRMLLTLGVFLAFIFIFRARWPSPSQAMHQLVAGALVHGCYLGGVFAAIKWQLPAGVTSILVGLQPVLTAVLAWMMTGQTLRRPQWGGLLLGLLGVVLVLGSGLQPGNFEVRIEAVLAAMVALVGISIGTLYQKRFGAGTDLLTGSFFQYLSTALMMALLSFGLETREVEWHPELIGALLWLVFGLSVSAILLLMLMIREGEVARVASYFYLVPPVTALEAWWLFGEELSVLALGGMALAVFGVYLVLRPAKPSREKGHA</sequence>
<protein>
    <submittedName>
        <fullName evidence="8">Permease of the drug/metabolite transporter (DMT) superfamily</fullName>
    </submittedName>
</protein>
<feature type="transmembrane region" description="Helical" evidence="6">
    <location>
        <begin position="151"/>
        <end position="172"/>
    </location>
</feature>
<evidence type="ECO:0000256" key="6">
    <source>
        <dbReference type="SAM" id="Phobius"/>
    </source>
</evidence>
<feature type="transmembrane region" description="Helical" evidence="6">
    <location>
        <begin position="271"/>
        <end position="288"/>
    </location>
</feature>
<keyword evidence="4 6" id="KW-1133">Transmembrane helix</keyword>
<evidence type="ECO:0000256" key="5">
    <source>
        <dbReference type="ARBA" id="ARBA00023136"/>
    </source>
</evidence>
<evidence type="ECO:0000259" key="7">
    <source>
        <dbReference type="Pfam" id="PF00892"/>
    </source>
</evidence>
<feature type="transmembrane region" description="Helical" evidence="6">
    <location>
        <begin position="248"/>
        <end position="265"/>
    </location>
</feature>
<dbReference type="STRING" id="1122198.SAMN02745729_106156"/>
<dbReference type="SUPFAM" id="SSF103481">
    <property type="entry name" value="Multidrug resistance efflux transporter EmrE"/>
    <property type="match status" value="2"/>
</dbReference>
<feature type="transmembrane region" description="Helical" evidence="6">
    <location>
        <begin position="71"/>
        <end position="89"/>
    </location>
</feature>
<accession>A0A1H4DL42</accession>
<feature type="transmembrane region" description="Helical" evidence="6">
    <location>
        <begin position="36"/>
        <end position="59"/>
    </location>
</feature>
<feature type="domain" description="EamA" evidence="7">
    <location>
        <begin position="13"/>
        <end position="140"/>
    </location>
</feature>
<dbReference type="PANTHER" id="PTHR32322">
    <property type="entry name" value="INNER MEMBRANE TRANSPORTER"/>
    <property type="match status" value="1"/>
</dbReference>
<feature type="transmembrane region" description="Helical" evidence="6">
    <location>
        <begin position="184"/>
        <end position="204"/>
    </location>
</feature>
<dbReference type="GO" id="GO:0016020">
    <property type="term" value="C:membrane"/>
    <property type="evidence" value="ECO:0007669"/>
    <property type="project" value="UniProtKB-SubCell"/>
</dbReference>
<feature type="transmembrane region" description="Helical" evidence="6">
    <location>
        <begin position="126"/>
        <end position="145"/>
    </location>
</feature>
<proteinExistence type="inferred from homology"/>
<dbReference type="OrthoDB" id="9809509at2"/>
<evidence type="ECO:0000256" key="3">
    <source>
        <dbReference type="ARBA" id="ARBA00022692"/>
    </source>
</evidence>
<feature type="transmembrane region" description="Helical" evidence="6">
    <location>
        <begin position="216"/>
        <end position="236"/>
    </location>
</feature>
<dbReference type="InterPro" id="IPR000620">
    <property type="entry name" value="EamA_dom"/>
</dbReference>
<feature type="domain" description="EamA" evidence="7">
    <location>
        <begin position="155"/>
        <end position="288"/>
    </location>
</feature>
<dbReference type="InterPro" id="IPR037185">
    <property type="entry name" value="EmrE-like"/>
</dbReference>
<name>A0A1H4DL42_9GAMM</name>
<evidence type="ECO:0000313" key="9">
    <source>
        <dbReference type="Proteomes" id="UP000242469"/>
    </source>
</evidence>
<gene>
    <name evidence="8" type="ORF">SAMN02745729_106156</name>
</gene>
<feature type="transmembrane region" description="Helical" evidence="6">
    <location>
        <begin position="7"/>
        <end position="30"/>
    </location>
</feature>
<evidence type="ECO:0000256" key="4">
    <source>
        <dbReference type="ARBA" id="ARBA00022989"/>
    </source>
</evidence>
<comment type="subcellular location">
    <subcellularLocation>
        <location evidence="1">Membrane</location>
        <topology evidence="1">Multi-pass membrane protein</topology>
    </subcellularLocation>
</comment>
<dbReference type="AlphaFoldDB" id="A0A1H4DL42"/>
<dbReference type="RefSeq" id="WP_091826185.1">
    <property type="nucleotide sequence ID" value="NZ_FNRJ01000006.1"/>
</dbReference>
<organism evidence="8 9">
    <name type="scientific">Marinobacterium iners DSM 11526</name>
    <dbReference type="NCBI Taxonomy" id="1122198"/>
    <lineage>
        <taxon>Bacteria</taxon>
        <taxon>Pseudomonadati</taxon>
        <taxon>Pseudomonadota</taxon>
        <taxon>Gammaproteobacteria</taxon>
        <taxon>Oceanospirillales</taxon>
        <taxon>Oceanospirillaceae</taxon>
        <taxon>Marinobacterium</taxon>
    </lineage>
</organism>
<keyword evidence="3 6" id="KW-0812">Transmembrane</keyword>
<reference evidence="9" key="1">
    <citation type="submission" date="2016-10" db="EMBL/GenBank/DDBJ databases">
        <authorList>
            <person name="Varghese N."/>
            <person name="Submissions S."/>
        </authorList>
    </citation>
    <scope>NUCLEOTIDE SEQUENCE [LARGE SCALE GENOMIC DNA]</scope>
    <source>
        <strain evidence="9">DSM 11526</strain>
    </source>
</reference>
<dbReference type="EMBL" id="FNRJ01000006">
    <property type="protein sequence ID" value="SEA73475.1"/>
    <property type="molecule type" value="Genomic_DNA"/>
</dbReference>
<feature type="transmembrane region" description="Helical" evidence="6">
    <location>
        <begin position="95"/>
        <end position="114"/>
    </location>
</feature>
<evidence type="ECO:0000313" key="8">
    <source>
        <dbReference type="EMBL" id="SEA73475.1"/>
    </source>
</evidence>
<comment type="similarity">
    <text evidence="2">Belongs to the EamA transporter family.</text>
</comment>
<keyword evidence="9" id="KW-1185">Reference proteome</keyword>
<evidence type="ECO:0000256" key="2">
    <source>
        <dbReference type="ARBA" id="ARBA00007362"/>
    </source>
</evidence>
<evidence type="ECO:0000256" key="1">
    <source>
        <dbReference type="ARBA" id="ARBA00004141"/>
    </source>
</evidence>
<dbReference type="PANTHER" id="PTHR32322:SF2">
    <property type="entry name" value="EAMA DOMAIN-CONTAINING PROTEIN"/>
    <property type="match status" value="1"/>
</dbReference>
<dbReference type="InterPro" id="IPR050638">
    <property type="entry name" value="AA-Vitamin_Transporters"/>
</dbReference>